<reference evidence="2" key="2">
    <citation type="submission" date="2015-01" db="EMBL/GenBank/DDBJ databases">
        <title>Evolutionary Origins and Diversification of the Mycorrhizal Mutualists.</title>
        <authorList>
            <consortium name="DOE Joint Genome Institute"/>
            <consortium name="Mycorrhizal Genomics Consortium"/>
            <person name="Kohler A."/>
            <person name="Kuo A."/>
            <person name="Nagy L.G."/>
            <person name="Floudas D."/>
            <person name="Copeland A."/>
            <person name="Barry K.W."/>
            <person name="Cichocki N."/>
            <person name="Veneault-Fourrey C."/>
            <person name="LaButti K."/>
            <person name="Lindquist E.A."/>
            <person name="Lipzen A."/>
            <person name="Lundell T."/>
            <person name="Morin E."/>
            <person name="Murat C."/>
            <person name="Riley R."/>
            <person name="Ohm R."/>
            <person name="Sun H."/>
            <person name="Tunlid A."/>
            <person name="Henrissat B."/>
            <person name="Grigoriev I.V."/>
            <person name="Hibbett D.S."/>
            <person name="Martin F."/>
        </authorList>
    </citation>
    <scope>NUCLEOTIDE SEQUENCE [LARGE SCALE GENOMIC DNA]</scope>
    <source>
        <strain evidence="2">F 1598</strain>
    </source>
</reference>
<proteinExistence type="predicted"/>
<evidence type="ECO:0008006" key="3">
    <source>
        <dbReference type="Google" id="ProtNLM"/>
    </source>
</evidence>
<organism evidence="1 2">
    <name type="scientific">Piloderma croceum (strain F 1598)</name>
    <dbReference type="NCBI Taxonomy" id="765440"/>
    <lineage>
        <taxon>Eukaryota</taxon>
        <taxon>Fungi</taxon>
        <taxon>Dikarya</taxon>
        <taxon>Basidiomycota</taxon>
        <taxon>Agaricomycotina</taxon>
        <taxon>Agaricomycetes</taxon>
        <taxon>Agaricomycetidae</taxon>
        <taxon>Atheliales</taxon>
        <taxon>Atheliaceae</taxon>
        <taxon>Piloderma</taxon>
    </lineage>
</organism>
<dbReference type="InParanoid" id="A0A0C3CDL2"/>
<dbReference type="AlphaFoldDB" id="A0A0C3CDL2"/>
<keyword evidence="2" id="KW-1185">Reference proteome</keyword>
<dbReference type="OrthoDB" id="2790258at2759"/>
<gene>
    <name evidence="1" type="ORF">PILCRDRAFT_63268</name>
</gene>
<sequence length="113" mass="13527">DVHTRWDSVYYMINRLCEMRPVVDHFLALPNHNDLAKYKITPQEWVVMQDIEVILSVCCNMHQVMPGERTPILSGAIPSFEQFMTRWERLHENKPHLAQFIDKGLEWAYMYYV</sequence>
<dbReference type="InterPro" id="IPR012337">
    <property type="entry name" value="RNaseH-like_sf"/>
</dbReference>
<dbReference type="Proteomes" id="UP000054166">
    <property type="component" value="Unassembled WGS sequence"/>
</dbReference>
<feature type="non-terminal residue" evidence="1">
    <location>
        <position position="1"/>
    </location>
</feature>
<reference evidence="1 2" key="1">
    <citation type="submission" date="2014-04" db="EMBL/GenBank/DDBJ databases">
        <authorList>
            <consortium name="DOE Joint Genome Institute"/>
            <person name="Kuo A."/>
            <person name="Tarkka M."/>
            <person name="Buscot F."/>
            <person name="Kohler A."/>
            <person name="Nagy L.G."/>
            <person name="Floudas D."/>
            <person name="Copeland A."/>
            <person name="Barry K.W."/>
            <person name="Cichocki N."/>
            <person name="Veneault-Fourrey C."/>
            <person name="LaButti K."/>
            <person name="Lindquist E.A."/>
            <person name="Lipzen A."/>
            <person name="Lundell T."/>
            <person name="Morin E."/>
            <person name="Murat C."/>
            <person name="Sun H."/>
            <person name="Tunlid A."/>
            <person name="Henrissat B."/>
            <person name="Grigoriev I.V."/>
            <person name="Hibbett D.S."/>
            <person name="Martin F."/>
            <person name="Nordberg H.P."/>
            <person name="Cantor M.N."/>
            <person name="Hua S.X."/>
        </authorList>
    </citation>
    <scope>NUCLEOTIDE SEQUENCE [LARGE SCALE GENOMIC DNA]</scope>
    <source>
        <strain evidence="1 2">F 1598</strain>
    </source>
</reference>
<evidence type="ECO:0000313" key="2">
    <source>
        <dbReference type="Proteomes" id="UP000054166"/>
    </source>
</evidence>
<dbReference type="EMBL" id="KN832978">
    <property type="protein sequence ID" value="KIM87797.1"/>
    <property type="molecule type" value="Genomic_DNA"/>
</dbReference>
<name>A0A0C3CDL2_PILCF</name>
<dbReference type="HOGENOM" id="CLU_143229_0_0_1"/>
<dbReference type="SUPFAM" id="SSF53098">
    <property type="entry name" value="Ribonuclease H-like"/>
    <property type="match status" value="1"/>
</dbReference>
<protein>
    <recommendedName>
        <fullName evidence="3">hAT-like transposase RNase-H fold domain-containing protein</fullName>
    </recommendedName>
</protein>
<accession>A0A0C3CDL2</accession>
<dbReference type="STRING" id="765440.A0A0C3CDL2"/>
<evidence type="ECO:0000313" key="1">
    <source>
        <dbReference type="EMBL" id="KIM87797.1"/>
    </source>
</evidence>